<accession>A0AAV1SJP9</accession>
<proteinExistence type="predicted"/>
<gene>
    <name evidence="1" type="ORF">DCAF_LOCUS24407</name>
</gene>
<dbReference type="EMBL" id="CAWUPB010001194">
    <property type="protein sequence ID" value="CAK7352802.1"/>
    <property type="molecule type" value="Genomic_DNA"/>
</dbReference>
<protein>
    <submittedName>
        <fullName evidence="1">Uncharacterized protein</fullName>
    </submittedName>
</protein>
<evidence type="ECO:0000313" key="2">
    <source>
        <dbReference type="Proteomes" id="UP001314170"/>
    </source>
</evidence>
<reference evidence="1 2" key="1">
    <citation type="submission" date="2024-01" db="EMBL/GenBank/DDBJ databases">
        <authorList>
            <person name="Waweru B."/>
        </authorList>
    </citation>
    <scope>NUCLEOTIDE SEQUENCE [LARGE SCALE GENOMIC DNA]</scope>
</reference>
<keyword evidence="2" id="KW-1185">Reference proteome</keyword>
<evidence type="ECO:0000313" key="1">
    <source>
        <dbReference type="EMBL" id="CAK7352802.1"/>
    </source>
</evidence>
<dbReference type="Proteomes" id="UP001314170">
    <property type="component" value="Unassembled WGS sequence"/>
</dbReference>
<organism evidence="1 2">
    <name type="scientific">Dovyalis caffra</name>
    <dbReference type="NCBI Taxonomy" id="77055"/>
    <lineage>
        <taxon>Eukaryota</taxon>
        <taxon>Viridiplantae</taxon>
        <taxon>Streptophyta</taxon>
        <taxon>Embryophyta</taxon>
        <taxon>Tracheophyta</taxon>
        <taxon>Spermatophyta</taxon>
        <taxon>Magnoliopsida</taxon>
        <taxon>eudicotyledons</taxon>
        <taxon>Gunneridae</taxon>
        <taxon>Pentapetalae</taxon>
        <taxon>rosids</taxon>
        <taxon>fabids</taxon>
        <taxon>Malpighiales</taxon>
        <taxon>Salicaceae</taxon>
        <taxon>Flacourtieae</taxon>
        <taxon>Dovyalis</taxon>
    </lineage>
</organism>
<name>A0AAV1SJP9_9ROSI</name>
<sequence length="86" mass="9059">MGFEVCLGHVVVVVVEMDKTTGGVAAKKPDVGVYVVVVVAASGAGKDGLNFEDWKWVKLMVSKNNHLPSNVVAFVVDDDGCSTVHS</sequence>
<dbReference type="AlphaFoldDB" id="A0AAV1SJP9"/>
<comment type="caution">
    <text evidence="1">The sequence shown here is derived from an EMBL/GenBank/DDBJ whole genome shotgun (WGS) entry which is preliminary data.</text>
</comment>